<protein>
    <submittedName>
        <fullName evidence="3">Glycine zipper domain-containing protein</fullName>
    </submittedName>
</protein>
<dbReference type="EMBL" id="JBHUOX010000012">
    <property type="protein sequence ID" value="MFD3001969.1"/>
    <property type="molecule type" value="Genomic_DNA"/>
</dbReference>
<name>A0ABW6BZX1_9BACT</name>
<dbReference type="Proteomes" id="UP001597641">
    <property type="component" value="Unassembled WGS sequence"/>
</dbReference>
<accession>A0ABW6BZX1</accession>
<dbReference type="InterPro" id="IPR039567">
    <property type="entry name" value="Gly-zipper"/>
</dbReference>
<proteinExistence type="predicted"/>
<comment type="caution">
    <text evidence="3">The sequence shown here is derived from an EMBL/GenBank/DDBJ whole genome shotgun (WGS) entry which is preliminary data.</text>
</comment>
<dbReference type="RefSeq" id="WP_377486824.1">
    <property type="nucleotide sequence ID" value="NZ_JBHUOX010000012.1"/>
</dbReference>
<feature type="signal peptide" evidence="1">
    <location>
        <begin position="1"/>
        <end position="24"/>
    </location>
</feature>
<gene>
    <name evidence="3" type="ORF">ACFS7Z_16475</name>
</gene>
<organism evidence="3 4">
    <name type="scientific">Pontibacter toksunensis</name>
    <dbReference type="NCBI Taxonomy" id="1332631"/>
    <lineage>
        <taxon>Bacteria</taxon>
        <taxon>Pseudomonadati</taxon>
        <taxon>Bacteroidota</taxon>
        <taxon>Cytophagia</taxon>
        <taxon>Cytophagales</taxon>
        <taxon>Hymenobacteraceae</taxon>
        <taxon>Pontibacter</taxon>
    </lineage>
</organism>
<keyword evidence="1" id="KW-0732">Signal</keyword>
<reference evidence="4" key="1">
    <citation type="journal article" date="2019" name="Int. J. Syst. Evol. Microbiol.">
        <title>The Global Catalogue of Microorganisms (GCM) 10K type strain sequencing project: providing services to taxonomists for standard genome sequencing and annotation.</title>
        <authorList>
            <consortium name="The Broad Institute Genomics Platform"/>
            <consortium name="The Broad Institute Genome Sequencing Center for Infectious Disease"/>
            <person name="Wu L."/>
            <person name="Ma J."/>
        </authorList>
    </citation>
    <scope>NUCLEOTIDE SEQUENCE [LARGE SCALE GENOMIC DNA]</scope>
    <source>
        <strain evidence="4">KCTC 23984</strain>
    </source>
</reference>
<feature type="chain" id="PRO_5046441136" evidence="1">
    <location>
        <begin position="25"/>
        <end position="182"/>
    </location>
</feature>
<evidence type="ECO:0000256" key="1">
    <source>
        <dbReference type="SAM" id="SignalP"/>
    </source>
</evidence>
<keyword evidence="4" id="KW-1185">Reference proteome</keyword>
<sequence>MKKVSYILCLVLLAVVVFQVPALAQNRKWSPQAKGTVIGAATGAAAGAVIHKRNRVIGGVVGGVVGGGAGYAVGKHIDNKNKEKEAARIAEENRIAAANRAAAEAAANERAVARRTIEEKPAVARRTPARKTEVAPAVPAVALLHSYRAVQDPVMSMALLPNESYGDPTKPYYTSEYRRKSW</sequence>
<feature type="domain" description="Glycine zipper" evidence="2">
    <location>
        <begin position="35"/>
        <end position="80"/>
    </location>
</feature>
<evidence type="ECO:0000259" key="2">
    <source>
        <dbReference type="Pfam" id="PF13488"/>
    </source>
</evidence>
<dbReference type="Pfam" id="PF13488">
    <property type="entry name" value="Gly-zipper_Omp"/>
    <property type="match status" value="1"/>
</dbReference>
<evidence type="ECO:0000313" key="3">
    <source>
        <dbReference type="EMBL" id="MFD3001969.1"/>
    </source>
</evidence>
<evidence type="ECO:0000313" key="4">
    <source>
        <dbReference type="Proteomes" id="UP001597641"/>
    </source>
</evidence>